<feature type="region of interest" description="Disordered" evidence="1">
    <location>
        <begin position="64"/>
        <end position="198"/>
    </location>
</feature>
<proteinExistence type="predicted"/>
<evidence type="ECO:0000256" key="1">
    <source>
        <dbReference type="SAM" id="MobiDB-lite"/>
    </source>
</evidence>
<organism evidence="2 3">
    <name type="scientific">Dioscorea zingiberensis</name>
    <dbReference type="NCBI Taxonomy" id="325984"/>
    <lineage>
        <taxon>Eukaryota</taxon>
        <taxon>Viridiplantae</taxon>
        <taxon>Streptophyta</taxon>
        <taxon>Embryophyta</taxon>
        <taxon>Tracheophyta</taxon>
        <taxon>Spermatophyta</taxon>
        <taxon>Magnoliopsida</taxon>
        <taxon>Liliopsida</taxon>
        <taxon>Dioscoreales</taxon>
        <taxon>Dioscoreaceae</taxon>
        <taxon>Dioscorea</taxon>
    </lineage>
</organism>
<dbReference type="EMBL" id="JAGGNH010000003">
    <property type="protein sequence ID" value="KAJ0976770.1"/>
    <property type="molecule type" value="Genomic_DNA"/>
</dbReference>
<feature type="compositionally biased region" description="Low complexity" evidence="1">
    <location>
        <begin position="79"/>
        <end position="90"/>
    </location>
</feature>
<protein>
    <submittedName>
        <fullName evidence="2">Uncharacterized protein</fullName>
    </submittedName>
</protein>
<gene>
    <name evidence="2" type="ORF">J5N97_012244</name>
</gene>
<reference evidence="2" key="1">
    <citation type="submission" date="2021-03" db="EMBL/GenBank/DDBJ databases">
        <authorList>
            <person name="Li Z."/>
            <person name="Yang C."/>
        </authorList>
    </citation>
    <scope>NUCLEOTIDE SEQUENCE</scope>
    <source>
        <strain evidence="2">Dzin_1.0</strain>
        <tissue evidence="2">Leaf</tissue>
    </source>
</reference>
<comment type="caution">
    <text evidence="2">The sequence shown here is derived from an EMBL/GenBank/DDBJ whole genome shotgun (WGS) entry which is preliminary data.</text>
</comment>
<dbReference type="AlphaFoldDB" id="A0A9D5HHJ3"/>
<evidence type="ECO:0000313" key="2">
    <source>
        <dbReference type="EMBL" id="KAJ0976770.1"/>
    </source>
</evidence>
<reference evidence="2" key="2">
    <citation type="journal article" date="2022" name="Hortic Res">
        <title>The genome of Dioscorea zingiberensis sheds light on the biosynthesis, origin and evolution of the medicinally important diosgenin saponins.</title>
        <authorList>
            <person name="Li Y."/>
            <person name="Tan C."/>
            <person name="Li Z."/>
            <person name="Guo J."/>
            <person name="Li S."/>
            <person name="Chen X."/>
            <person name="Wang C."/>
            <person name="Dai X."/>
            <person name="Yang H."/>
            <person name="Song W."/>
            <person name="Hou L."/>
            <person name="Xu J."/>
            <person name="Tong Z."/>
            <person name="Xu A."/>
            <person name="Yuan X."/>
            <person name="Wang W."/>
            <person name="Yang Q."/>
            <person name="Chen L."/>
            <person name="Sun Z."/>
            <person name="Wang K."/>
            <person name="Pan B."/>
            <person name="Chen J."/>
            <person name="Bao Y."/>
            <person name="Liu F."/>
            <person name="Qi X."/>
            <person name="Gang D.R."/>
            <person name="Wen J."/>
            <person name="Li J."/>
        </authorList>
    </citation>
    <scope>NUCLEOTIDE SEQUENCE</scope>
    <source>
        <strain evidence="2">Dzin_1.0</strain>
    </source>
</reference>
<feature type="compositionally biased region" description="Acidic residues" evidence="1">
    <location>
        <begin position="151"/>
        <end position="160"/>
    </location>
</feature>
<name>A0A9D5HHJ3_9LILI</name>
<evidence type="ECO:0000313" key="3">
    <source>
        <dbReference type="Proteomes" id="UP001085076"/>
    </source>
</evidence>
<keyword evidence="3" id="KW-1185">Reference proteome</keyword>
<dbReference type="Proteomes" id="UP001085076">
    <property type="component" value="Miscellaneous, Linkage group lg03"/>
</dbReference>
<feature type="compositionally biased region" description="Basic and acidic residues" evidence="1">
    <location>
        <begin position="138"/>
        <end position="150"/>
    </location>
</feature>
<accession>A0A9D5HHJ3</accession>
<sequence>MAYRRQPYGGWGNYGGNDDDYAAPNGRAPRFDACQPPNRPWERNKAAISQDDINGGVVGNDYINYGENKNEEPTVTLKAQQNTPAAAAQTTDHKYTDSYRTAYSKPAGNSSGRNDDYADSYGRGAATRFEARQPPNRPWERNKAASHEVDNKDDDDDDDDGEKKLGEPAALPQKPQPYASAAAAHQPTKNHIGGNYGTASANRHAYNYNRSEDDMNVGSHPNRWANRRGGAGVEQPVGYGKNIKYYNNNEKNNAGEDGTEEEELIRRDFANRFTLSPRREHVIPKKQGETSTGSGGQPNVVVVKAFVVVLTNLFNSAQSCGIYHVIYFQ</sequence>
<feature type="region of interest" description="Disordered" evidence="1">
    <location>
        <begin position="1"/>
        <end position="42"/>
    </location>
</feature>